<protein>
    <submittedName>
        <fullName evidence="1">Uncharacterized protein</fullName>
    </submittedName>
</protein>
<name>X1CZ41_9ZZZZ</name>
<reference evidence="1" key="1">
    <citation type="journal article" date="2014" name="Front. Microbiol.">
        <title>High frequency of phylogenetically diverse reductive dehalogenase-homologous genes in deep subseafloor sedimentary metagenomes.</title>
        <authorList>
            <person name="Kawai M."/>
            <person name="Futagami T."/>
            <person name="Toyoda A."/>
            <person name="Takaki Y."/>
            <person name="Nishi S."/>
            <person name="Hori S."/>
            <person name="Arai W."/>
            <person name="Tsubouchi T."/>
            <person name="Morono Y."/>
            <person name="Uchiyama I."/>
            <person name="Ito T."/>
            <person name="Fujiyama A."/>
            <person name="Inagaki F."/>
            <person name="Takami H."/>
        </authorList>
    </citation>
    <scope>NUCLEOTIDE SEQUENCE</scope>
    <source>
        <strain evidence="1">Expedition CK06-06</strain>
    </source>
</reference>
<feature type="non-terminal residue" evidence="1">
    <location>
        <position position="123"/>
    </location>
</feature>
<dbReference type="EMBL" id="BART01039354">
    <property type="protein sequence ID" value="GAH13137.1"/>
    <property type="molecule type" value="Genomic_DNA"/>
</dbReference>
<sequence>LEDIAISWEEAGDYVAEKISGISPQFLSQAIEELKEAEEAAFNVRRLQDVDPSQMGQISAANRYWIEYLSRLKGMSSQEYLQDEGEQFNLLLGPNNTLQQIYSTNEAMLFTLQDILDTEEKQL</sequence>
<dbReference type="AlphaFoldDB" id="X1CZ41"/>
<feature type="non-terminal residue" evidence="1">
    <location>
        <position position="1"/>
    </location>
</feature>
<gene>
    <name evidence="1" type="ORF">S01H4_64732</name>
</gene>
<proteinExistence type="predicted"/>
<evidence type="ECO:0000313" key="1">
    <source>
        <dbReference type="EMBL" id="GAH13137.1"/>
    </source>
</evidence>
<comment type="caution">
    <text evidence="1">The sequence shown here is derived from an EMBL/GenBank/DDBJ whole genome shotgun (WGS) entry which is preliminary data.</text>
</comment>
<accession>X1CZ41</accession>
<organism evidence="1">
    <name type="scientific">marine sediment metagenome</name>
    <dbReference type="NCBI Taxonomy" id="412755"/>
    <lineage>
        <taxon>unclassified sequences</taxon>
        <taxon>metagenomes</taxon>
        <taxon>ecological metagenomes</taxon>
    </lineage>
</organism>